<dbReference type="InterPro" id="IPR016152">
    <property type="entry name" value="PTrfase/Anion_transptr"/>
</dbReference>
<proteinExistence type="predicted"/>
<evidence type="ECO:0000259" key="2">
    <source>
        <dbReference type="PROSITE" id="PS51094"/>
    </source>
</evidence>
<comment type="subunit">
    <text evidence="1">Homodimer or homotrimer. Seems to be a monomer when not phosphorylated.</text>
</comment>
<accession>A0A418IE35</accession>
<evidence type="ECO:0000256" key="1">
    <source>
        <dbReference type="ARBA" id="ARBA00011798"/>
    </source>
</evidence>
<dbReference type="PROSITE" id="PS51094">
    <property type="entry name" value="PTS_EIIA_TYPE_2"/>
    <property type="match status" value="1"/>
</dbReference>
<gene>
    <name evidence="3" type="ORF">BU112_09675</name>
</gene>
<dbReference type="RefSeq" id="WP_119605278.1">
    <property type="nucleotide sequence ID" value="NZ_QXUF01000068.1"/>
</dbReference>
<protein>
    <recommendedName>
        <fullName evidence="2">PTS EIIA type-2 domain-containing protein</fullName>
    </recommendedName>
</protein>
<dbReference type="InterPro" id="IPR002178">
    <property type="entry name" value="PTS_EIIA_type-2_dom"/>
</dbReference>
<evidence type="ECO:0000313" key="4">
    <source>
        <dbReference type="Proteomes" id="UP000286317"/>
    </source>
</evidence>
<comment type="caution">
    <text evidence="3">The sequence shown here is derived from an EMBL/GenBank/DDBJ whole genome shotgun (WGS) entry which is preliminary data.</text>
</comment>
<dbReference type="AlphaFoldDB" id="A0A418IE35"/>
<dbReference type="Gene3D" id="3.40.930.10">
    <property type="entry name" value="Mannitol-specific EII, Chain A"/>
    <property type="match status" value="1"/>
</dbReference>
<dbReference type="EMBL" id="QXUF01000068">
    <property type="protein sequence ID" value="RIM99513.1"/>
    <property type="molecule type" value="Genomic_DNA"/>
</dbReference>
<feature type="domain" description="PTS EIIA type-2" evidence="2">
    <location>
        <begin position="1"/>
        <end position="129"/>
    </location>
</feature>
<name>A0A418IE35_9STAP</name>
<dbReference type="SUPFAM" id="SSF55804">
    <property type="entry name" value="Phoshotransferase/anion transport protein"/>
    <property type="match status" value="1"/>
</dbReference>
<dbReference type="Pfam" id="PF00359">
    <property type="entry name" value="PTS_EIIA_2"/>
    <property type="match status" value="1"/>
</dbReference>
<keyword evidence="4" id="KW-1185">Reference proteome</keyword>
<dbReference type="Proteomes" id="UP000286317">
    <property type="component" value="Unassembled WGS sequence"/>
</dbReference>
<sequence>MNEILFEITTKSNNEYKILDDIENLLIEEDIIDKKNTMSKDIAFRESKGNLEIYPKVILPHIKESYIHKTRIILVKNNSSPIIWQNRLIDLIILILMPMKAKDREKNLIRSLMKNLANEDYIKKLITKE</sequence>
<reference evidence="3 4" key="1">
    <citation type="journal article" date="2016" name="Front. Microbiol.">
        <title>Comprehensive Phylogenetic Analysis of Bovine Non-aureus Staphylococci Species Based on Whole-Genome Sequencing.</title>
        <authorList>
            <person name="Naushad S."/>
            <person name="Barkema H.W."/>
            <person name="Luby C."/>
            <person name="Condas L.A."/>
            <person name="Nobrega D.B."/>
            <person name="Carson D.A."/>
            <person name="De Buck J."/>
        </authorList>
    </citation>
    <scope>NUCLEOTIDE SEQUENCE [LARGE SCALE GENOMIC DNA]</scope>
    <source>
        <strain evidence="3 4">SNUC 4554</strain>
    </source>
</reference>
<organism evidence="3 4">
    <name type="scientific">Staphylococcus shinii</name>
    <dbReference type="NCBI Taxonomy" id="2912228"/>
    <lineage>
        <taxon>Bacteria</taxon>
        <taxon>Bacillati</taxon>
        <taxon>Bacillota</taxon>
        <taxon>Bacilli</taxon>
        <taxon>Bacillales</taxon>
        <taxon>Staphylococcaceae</taxon>
        <taxon>Staphylococcus</taxon>
    </lineage>
</organism>
<evidence type="ECO:0000313" key="3">
    <source>
        <dbReference type="EMBL" id="RIM99513.1"/>
    </source>
</evidence>